<dbReference type="OrthoDB" id="1737613at2759"/>
<dbReference type="FunCoup" id="A0A409VJP8">
    <property type="interactions" value="316"/>
</dbReference>
<dbReference type="EMBL" id="NHYE01005630">
    <property type="protein sequence ID" value="PPQ66447.1"/>
    <property type="molecule type" value="Genomic_DNA"/>
</dbReference>
<evidence type="ECO:0000256" key="3">
    <source>
        <dbReference type="ARBA" id="ARBA00022801"/>
    </source>
</evidence>
<reference evidence="5 6" key="1">
    <citation type="journal article" date="2018" name="Evol. Lett.">
        <title>Horizontal gene cluster transfer increased hallucinogenic mushroom diversity.</title>
        <authorList>
            <person name="Reynolds H.T."/>
            <person name="Vijayakumar V."/>
            <person name="Gluck-Thaler E."/>
            <person name="Korotkin H.B."/>
            <person name="Matheny P.B."/>
            <person name="Slot J.C."/>
        </authorList>
    </citation>
    <scope>NUCLEOTIDE SEQUENCE [LARGE SCALE GENOMIC DNA]</scope>
    <source>
        <strain evidence="5 6">SRW20</strain>
    </source>
</reference>
<dbReference type="PANTHER" id="PTHR43176">
    <property type="entry name" value="3-HYDROXYISOBUTYRYL-COA HYDROLASE-RELATED"/>
    <property type="match status" value="1"/>
</dbReference>
<protein>
    <recommendedName>
        <fullName evidence="2">3-hydroxyisobutyryl-CoA hydrolase</fullName>
        <ecNumber evidence="2">3.1.2.4</ecNumber>
    </recommendedName>
</protein>
<dbReference type="InterPro" id="IPR029045">
    <property type="entry name" value="ClpP/crotonase-like_dom_sf"/>
</dbReference>
<dbReference type="GO" id="GO:0006574">
    <property type="term" value="P:L-valine catabolic process"/>
    <property type="evidence" value="ECO:0007669"/>
    <property type="project" value="TreeGrafter"/>
</dbReference>
<comment type="catalytic activity">
    <reaction evidence="1">
        <text>3-hydroxy-2-methylpropanoyl-CoA + H2O = 3-hydroxy-2-methylpropanoate + CoA + H(+)</text>
        <dbReference type="Rhea" id="RHEA:20888"/>
        <dbReference type="ChEBI" id="CHEBI:11805"/>
        <dbReference type="ChEBI" id="CHEBI:15377"/>
        <dbReference type="ChEBI" id="CHEBI:15378"/>
        <dbReference type="ChEBI" id="CHEBI:57287"/>
        <dbReference type="ChEBI" id="CHEBI:57340"/>
        <dbReference type="EC" id="3.1.2.4"/>
    </reaction>
</comment>
<accession>A0A409VJP8</accession>
<evidence type="ECO:0000256" key="1">
    <source>
        <dbReference type="ARBA" id="ARBA00001709"/>
    </source>
</evidence>
<dbReference type="InParanoid" id="A0A409VJP8"/>
<name>A0A409VJP8_9AGAR</name>
<dbReference type="PANTHER" id="PTHR43176:SF3">
    <property type="entry name" value="3-HYDROXYISOBUTYRYL-COA HYDROLASE, MITOCHONDRIAL"/>
    <property type="match status" value="1"/>
</dbReference>
<organism evidence="5 6">
    <name type="scientific">Gymnopilus dilepis</name>
    <dbReference type="NCBI Taxonomy" id="231916"/>
    <lineage>
        <taxon>Eukaryota</taxon>
        <taxon>Fungi</taxon>
        <taxon>Dikarya</taxon>
        <taxon>Basidiomycota</taxon>
        <taxon>Agaricomycotina</taxon>
        <taxon>Agaricomycetes</taxon>
        <taxon>Agaricomycetidae</taxon>
        <taxon>Agaricales</taxon>
        <taxon>Agaricineae</taxon>
        <taxon>Hymenogastraceae</taxon>
        <taxon>Gymnopilus</taxon>
    </lineage>
</organism>
<dbReference type="SUPFAM" id="SSF52096">
    <property type="entry name" value="ClpP/crotonase"/>
    <property type="match status" value="1"/>
</dbReference>
<keyword evidence="3" id="KW-0378">Hydrolase</keyword>
<proteinExistence type="predicted"/>
<gene>
    <name evidence="5" type="ORF">CVT26_011205</name>
</gene>
<dbReference type="Pfam" id="PF16113">
    <property type="entry name" value="ECH_2"/>
    <property type="match status" value="1"/>
</dbReference>
<dbReference type="Proteomes" id="UP000284706">
    <property type="component" value="Unassembled WGS sequence"/>
</dbReference>
<dbReference type="STRING" id="231916.A0A409VJP8"/>
<dbReference type="Gene3D" id="3.90.226.10">
    <property type="entry name" value="2-enoyl-CoA Hydratase, Chain A, domain 1"/>
    <property type="match status" value="1"/>
</dbReference>
<evidence type="ECO:0000313" key="5">
    <source>
        <dbReference type="EMBL" id="PPQ66447.1"/>
    </source>
</evidence>
<sequence>MLAATFRRTMTQGAGRAAASRRTAALGQHLMSTSAPSPNAPSDQGSEASSVVLFESNSSLRTYILNRPSKLNVLNDPMLSALKPKIEEWNNSDLCGTIVGRGSGRAFCAGGDVALVATYAADPATRPRAIEFFQREFELDFILAALKRPYVAVMDGITMGGGVGLAANAPFRIATEKTIFAMPETKIGYCPDVGGSYFLSRLDGEIGTYLALTADTVAGRAVFEHGLATHFIPSRRVPMLLERLAELERPHPSLVDRTIEELSEEPDRTSPSSSPFTGPTRVALDYAFRHDTIEPILKDLETFSQSDNSDVASWASKTLSMLHMRSPTSLKVAIQAIRRGKKLSLLEALEMELRIATAFCRGASPDFITGIQSVLVKKEKDVRPDWSPATIEEITPKIVARFFDPESPFLRDVPSLDLPAELVSGTIANPWKYALPSEDEIRSLVLGSHVSGGGLAFTLEELLARFAEMRPGKMGVKEKVLEVVQRKCELTDNNDGNRVWLKWKHQR</sequence>
<evidence type="ECO:0000256" key="2">
    <source>
        <dbReference type="ARBA" id="ARBA00011915"/>
    </source>
</evidence>
<comment type="caution">
    <text evidence="5">The sequence shown here is derived from an EMBL/GenBank/DDBJ whole genome shotgun (WGS) entry which is preliminary data.</text>
</comment>
<dbReference type="InterPro" id="IPR032259">
    <property type="entry name" value="HIBYL-CoA-H"/>
</dbReference>
<dbReference type="NCBIfam" id="NF004127">
    <property type="entry name" value="PRK05617.1"/>
    <property type="match status" value="1"/>
</dbReference>
<keyword evidence="6" id="KW-1185">Reference proteome</keyword>
<dbReference type="GO" id="GO:0003860">
    <property type="term" value="F:3-hydroxyisobutyryl-CoA hydrolase activity"/>
    <property type="evidence" value="ECO:0007669"/>
    <property type="project" value="UniProtKB-EC"/>
</dbReference>
<evidence type="ECO:0000313" key="6">
    <source>
        <dbReference type="Proteomes" id="UP000284706"/>
    </source>
</evidence>
<dbReference type="AlphaFoldDB" id="A0A409VJP8"/>
<dbReference type="InterPro" id="IPR045004">
    <property type="entry name" value="ECH_dom"/>
</dbReference>
<dbReference type="GO" id="GO:0005739">
    <property type="term" value="C:mitochondrion"/>
    <property type="evidence" value="ECO:0007669"/>
    <property type="project" value="TreeGrafter"/>
</dbReference>
<evidence type="ECO:0000259" key="4">
    <source>
        <dbReference type="Pfam" id="PF16113"/>
    </source>
</evidence>
<dbReference type="CDD" id="cd06558">
    <property type="entry name" value="crotonase-like"/>
    <property type="match status" value="1"/>
</dbReference>
<feature type="domain" description="Enoyl-CoA hydratase/isomerase" evidence="4">
    <location>
        <begin position="61"/>
        <end position="403"/>
    </location>
</feature>
<dbReference type="EC" id="3.1.2.4" evidence="2"/>